<evidence type="ECO:0000256" key="1">
    <source>
        <dbReference type="ARBA" id="ARBA00000385"/>
    </source>
</evidence>
<evidence type="ECO:0000256" key="2">
    <source>
        <dbReference type="ARBA" id="ARBA00005642"/>
    </source>
</evidence>
<dbReference type="InterPro" id="IPR002501">
    <property type="entry name" value="PsdUridine_synth_N"/>
</dbReference>
<evidence type="ECO:0000256" key="3">
    <source>
        <dbReference type="ARBA" id="ARBA00022694"/>
    </source>
</evidence>
<dbReference type="Gene3D" id="3.30.2350.10">
    <property type="entry name" value="Pseudouridine synthase"/>
    <property type="match status" value="1"/>
</dbReference>
<dbReference type="HAMAP" id="MF_01080">
    <property type="entry name" value="TruB_bact"/>
    <property type="match status" value="1"/>
</dbReference>
<keyword evidence="4 5" id="KW-0413">Isomerase</keyword>
<dbReference type="GO" id="GO:1990481">
    <property type="term" value="P:mRNA pseudouridine synthesis"/>
    <property type="evidence" value="ECO:0007669"/>
    <property type="project" value="TreeGrafter"/>
</dbReference>
<dbReference type="GO" id="GO:0003723">
    <property type="term" value="F:RNA binding"/>
    <property type="evidence" value="ECO:0007669"/>
    <property type="project" value="InterPro"/>
</dbReference>
<dbReference type="KEGG" id="lip:LI1005"/>
<dbReference type="RefSeq" id="WP_011527088.1">
    <property type="nucleotide sequence ID" value="NC_008011.1"/>
</dbReference>
<dbReference type="GO" id="GO:0160148">
    <property type="term" value="F:tRNA pseudouridine(55) synthase activity"/>
    <property type="evidence" value="ECO:0007669"/>
    <property type="project" value="UniProtKB-EC"/>
</dbReference>
<dbReference type="Pfam" id="PF01509">
    <property type="entry name" value="TruB_N"/>
    <property type="match status" value="1"/>
</dbReference>
<accession>Q1MPL8</accession>
<dbReference type="PANTHER" id="PTHR13767:SF2">
    <property type="entry name" value="PSEUDOURIDYLATE SYNTHASE TRUB1"/>
    <property type="match status" value="1"/>
</dbReference>
<dbReference type="OrthoDB" id="9802309at2"/>
<keyword evidence="8" id="KW-1185">Reference proteome</keyword>
<dbReference type="GO" id="GO:0031119">
    <property type="term" value="P:tRNA pseudouridine synthesis"/>
    <property type="evidence" value="ECO:0007669"/>
    <property type="project" value="UniProtKB-UniRule"/>
</dbReference>
<dbReference type="EC" id="5.4.99.25" evidence="5"/>
<dbReference type="HOGENOM" id="CLU_032087_0_1_7"/>
<comment type="similarity">
    <text evidence="2 5">Belongs to the pseudouridine synthase TruB family. Type 1 subfamily.</text>
</comment>
<keyword evidence="3 5" id="KW-0819">tRNA processing</keyword>
<dbReference type="InterPro" id="IPR020103">
    <property type="entry name" value="PsdUridine_synth_cat_dom_sf"/>
</dbReference>
<dbReference type="PANTHER" id="PTHR13767">
    <property type="entry name" value="TRNA-PSEUDOURIDINE SYNTHASE"/>
    <property type="match status" value="1"/>
</dbReference>
<evidence type="ECO:0000259" key="6">
    <source>
        <dbReference type="Pfam" id="PF01509"/>
    </source>
</evidence>
<name>Q1MPL8_LAWIP</name>
<dbReference type="AlphaFoldDB" id="Q1MPL8"/>
<evidence type="ECO:0000313" key="8">
    <source>
        <dbReference type="Proteomes" id="UP000002430"/>
    </source>
</evidence>
<dbReference type="SUPFAM" id="SSF55120">
    <property type="entry name" value="Pseudouridine synthase"/>
    <property type="match status" value="1"/>
</dbReference>
<gene>
    <name evidence="5 7" type="primary">truB</name>
    <name evidence="7" type="ordered locus">LI1005</name>
</gene>
<comment type="function">
    <text evidence="5">Responsible for synthesis of pseudouridine from uracil-55 in the psi GC loop of transfer RNAs.</text>
</comment>
<feature type="domain" description="Pseudouridine synthase II N-terminal" evidence="6">
    <location>
        <begin position="27"/>
        <end position="174"/>
    </location>
</feature>
<reference evidence="7 8" key="1">
    <citation type="submission" date="2005-11" db="EMBL/GenBank/DDBJ databases">
        <title>The complete genome sequence of Lawsonia intracellularis: the causative agent of proliferative enteropathy.</title>
        <authorList>
            <person name="Kaur K."/>
            <person name="Zhang Q."/>
            <person name="Beckler D."/>
            <person name="Munir S."/>
            <person name="Li L."/>
            <person name="Kinsley K."/>
            <person name="Herron L."/>
            <person name="Peterson A."/>
            <person name="May B."/>
            <person name="Singh S."/>
            <person name="Gebhart C."/>
            <person name="Kapur V."/>
        </authorList>
    </citation>
    <scope>NUCLEOTIDE SEQUENCE [LARGE SCALE GENOMIC DNA]</scope>
    <source>
        <strain evidence="7 8">PHE/MN1-00</strain>
    </source>
</reference>
<comment type="catalytic activity">
    <reaction evidence="1 5">
        <text>uridine(55) in tRNA = pseudouridine(55) in tRNA</text>
        <dbReference type="Rhea" id="RHEA:42532"/>
        <dbReference type="Rhea" id="RHEA-COMP:10101"/>
        <dbReference type="Rhea" id="RHEA-COMP:10102"/>
        <dbReference type="ChEBI" id="CHEBI:65314"/>
        <dbReference type="ChEBI" id="CHEBI:65315"/>
        <dbReference type="EC" id="5.4.99.25"/>
    </reaction>
</comment>
<feature type="active site" description="Nucleophile" evidence="5">
    <location>
        <position position="40"/>
    </location>
</feature>
<evidence type="ECO:0000313" key="7">
    <source>
        <dbReference type="EMBL" id="CAJ55059.1"/>
    </source>
</evidence>
<dbReference type="InterPro" id="IPR014780">
    <property type="entry name" value="tRNA_psdUridine_synth_TruB"/>
</dbReference>
<dbReference type="EMBL" id="AM180252">
    <property type="protein sequence ID" value="CAJ55059.1"/>
    <property type="molecule type" value="Genomic_DNA"/>
</dbReference>
<dbReference type="CDD" id="cd02573">
    <property type="entry name" value="PseudoU_synth_EcTruB"/>
    <property type="match status" value="1"/>
</dbReference>
<proteinExistence type="inferred from homology"/>
<sequence length="298" mass="33180">MEQYHGLLVVNKPQGITSAACTYYLKKMGQRKIGHAGTLDPMAQGVLLILLGHGTKIFNYLLEGGEKVYKATVCFGQTTDTWDREGKVLTTQSWEHITSEEVREHIFSWKGINKQLIPPYSAAKYQGQPLYALSRKGENTPHKTKKIEISCVEVLTINLPYVTFRVTCSSGTYIRSLAHSLGMRMRCGAVLTELTREYSYPFGLDTAIPFEDLVTNPDLLLDRIIPITAALPDWSIVVVNKSEVSQIKNGIPLFRRDTTCLSGKKTVLLLEDGTPLALAEAMNTSNGAVWTLLRGLWT</sequence>
<evidence type="ECO:0000256" key="5">
    <source>
        <dbReference type="HAMAP-Rule" id="MF_01080"/>
    </source>
</evidence>
<protein>
    <recommendedName>
        <fullName evidence="5">tRNA pseudouridine synthase B</fullName>
        <ecNumber evidence="5">5.4.99.25</ecNumber>
    </recommendedName>
    <alternativeName>
        <fullName evidence="5">tRNA pseudouridine(55) synthase</fullName>
        <shortName evidence="5">Psi55 synthase</shortName>
    </alternativeName>
    <alternativeName>
        <fullName evidence="5">tRNA pseudouridylate synthase</fullName>
    </alternativeName>
    <alternativeName>
        <fullName evidence="5">tRNA-uridine isomerase</fullName>
    </alternativeName>
</protein>
<dbReference type="NCBIfam" id="TIGR00431">
    <property type="entry name" value="TruB"/>
    <property type="match status" value="1"/>
</dbReference>
<dbReference type="eggNOG" id="COG0130">
    <property type="taxonomic scope" value="Bacteria"/>
</dbReference>
<evidence type="ECO:0000256" key="4">
    <source>
        <dbReference type="ARBA" id="ARBA00023235"/>
    </source>
</evidence>
<organism evidence="7 8">
    <name type="scientific">Lawsonia intracellularis (strain PHE/MN1-00)</name>
    <dbReference type="NCBI Taxonomy" id="363253"/>
    <lineage>
        <taxon>Bacteria</taxon>
        <taxon>Pseudomonadati</taxon>
        <taxon>Thermodesulfobacteriota</taxon>
        <taxon>Desulfovibrionia</taxon>
        <taxon>Desulfovibrionales</taxon>
        <taxon>Desulfovibrionaceae</taxon>
        <taxon>Lawsonia</taxon>
    </lineage>
</organism>
<dbReference type="STRING" id="363253.LI1005"/>
<dbReference type="Proteomes" id="UP000002430">
    <property type="component" value="Chromosome"/>
</dbReference>